<reference evidence="1 2" key="1">
    <citation type="journal article" date="2024" name="G3 (Bethesda)">
        <title>Genome assembly of Hibiscus sabdariffa L. provides insights into metabolisms of medicinal natural products.</title>
        <authorList>
            <person name="Kim T."/>
        </authorList>
    </citation>
    <scope>NUCLEOTIDE SEQUENCE [LARGE SCALE GENOMIC DNA]</scope>
    <source>
        <strain evidence="1">TK-2024</strain>
        <tissue evidence="1">Old leaves</tissue>
    </source>
</reference>
<keyword evidence="2" id="KW-1185">Reference proteome</keyword>
<dbReference type="Proteomes" id="UP001396334">
    <property type="component" value="Unassembled WGS sequence"/>
</dbReference>
<protein>
    <submittedName>
        <fullName evidence="1">Uncharacterized protein</fullName>
    </submittedName>
</protein>
<proteinExistence type="predicted"/>
<evidence type="ECO:0000313" key="2">
    <source>
        <dbReference type="Proteomes" id="UP001396334"/>
    </source>
</evidence>
<comment type="caution">
    <text evidence="1">The sequence shown here is derived from an EMBL/GenBank/DDBJ whole genome shotgun (WGS) entry which is preliminary data.</text>
</comment>
<accession>A0ABR2RAE3</accession>
<name>A0ABR2RAE3_9ROSI</name>
<gene>
    <name evidence="1" type="ORF">V6N11_036325</name>
</gene>
<organism evidence="1 2">
    <name type="scientific">Hibiscus sabdariffa</name>
    <name type="common">roselle</name>
    <dbReference type="NCBI Taxonomy" id="183260"/>
    <lineage>
        <taxon>Eukaryota</taxon>
        <taxon>Viridiplantae</taxon>
        <taxon>Streptophyta</taxon>
        <taxon>Embryophyta</taxon>
        <taxon>Tracheophyta</taxon>
        <taxon>Spermatophyta</taxon>
        <taxon>Magnoliopsida</taxon>
        <taxon>eudicotyledons</taxon>
        <taxon>Gunneridae</taxon>
        <taxon>Pentapetalae</taxon>
        <taxon>rosids</taxon>
        <taxon>malvids</taxon>
        <taxon>Malvales</taxon>
        <taxon>Malvaceae</taxon>
        <taxon>Malvoideae</taxon>
        <taxon>Hibiscus</taxon>
    </lineage>
</organism>
<sequence>MLILFGSSFSDPGRTNRLSSDWQQRWFKPSASGSFPFFSEEVFSFIIMGDVEKSLSDLSLGLGEDEELLLQDDDLAPSRSDFQAKTTLLLDTSLNAGDPITMTHVRNKAVNQMFFGNSVSCQLGPMTGHAILGQVDVTSANAMETGDAEEVPLEHSEGLKRQRLHLLSSFVSSSHVDSGEDSSTIEAGLAIQARRH</sequence>
<evidence type="ECO:0000313" key="1">
    <source>
        <dbReference type="EMBL" id="KAK9009800.1"/>
    </source>
</evidence>
<dbReference type="EMBL" id="JBBPBN010000024">
    <property type="protein sequence ID" value="KAK9009800.1"/>
    <property type="molecule type" value="Genomic_DNA"/>
</dbReference>